<dbReference type="FunFam" id="3.30.70.270:FF:000001">
    <property type="entry name" value="Diguanylate cyclase domain protein"/>
    <property type="match status" value="1"/>
</dbReference>
<dbReference type="Pfam" id="PF13185">
    <property type="entry name" value="GAF_2"/>
    <property type="match status" value="2"/>
</dbReference>
<proteinExistence type="predicted"/>
<dbReference type="AlphaFoldDB" id="A0A0K6H8C2"/>
<keyword evidence="2" id="KW-0175">Coiled coil</keyword>
<dbReference type="OrthoDB" id="9804951at2"/>
<evidence type="ECO:0000259" key="3">
    <source>
        <dbReference type="PROSITE" id="PS50883"/>
    </source>
</evidence>
<feature type="domain" description="GGDEF" evidence="4">
    <location>
        <begin position="475"/>
        <end position="608"/>
    </location>
</feature>
<dbReference type="InterPro" id="IPR043128">
    <property type="entry name" value="Rev_trsase/Diguanyl_cyclase"/>
</dbReference>
<dbReference type="InterPro" id="IPR035919">
    <property type="entry name" value="EAL_sf"/>
</dbReference>
<keyword evidence="6" id="KW-1185">Reference proteome</keyword>
<dbReference type="NCBIfam" id="TIGR00254">
    <property type="entry name" value="GGDEF"/>
    <property type="match status" value="1"/>
</dbReference>
<dbReference type="InterPro" id="IPR000160">
    <property type="entry name" value="GGDEF_dom"/>
</dbReference>
<dbReference type="SUPFAM" id="SSF55073">
    <property type="entry name" value="Nucleotide cyclase"/>
    <property type="match status" value="1"/>
</dbReference>
<dbReference type="SMART" id="SM00052">
    <property type="entry name" value="EAL"/>
    <property type="match status" value="1"/>
</dbReference>
<evidence type="ECO:0000313" key="5">
    <source>
        <dbReference type="EMBL" id="CUA87246.1"/>
    </source>
</evidence>
<dbReference type="PANTHER" id="PTHR44757:SF2">
    <property type="entry name" value="BIOFILM ARCHITECTURE MAINTENANCE PROTEIN MBAA"/>
    <property type="match status" value="1"/>
</dbReference>
<protein>
    <submittedName>
        <fullName evidence="5">Diguanylate cyclase/phosphodiesterase with GAF sensor</fullName>
    </submittedName>
</protein>
<dbReference type="EMBL" id="CYHB01000005">
    <property type="protein sequence ID" value="CUA87246.1"/>
    <property type="molecule type" value="Genomic_DNA"/>
</dbReference>
<dbReference type="CDD" id="cd01949">
    <property type="entry name" value="GGDEF"/>
    <property type="match status" value="1"/>
</dbReference>
<dbReference type="Gene3D" id="3.30.450.40">
    <property type="match status" value="2"/>
</dbReference>
<dbReference type="CDD" id="cd01948">
    <property type="entry name" value="EAL"/>
    <property type="match status" value="1"/>
</dbReference>
<dbReference type="InterPro" id="IPR029016">
    <property type="entry name" value="GAF-like_dom_sf"/>
</dbReference>
<gene>
    <name evidence="5" type="ORF">Ga0061064_1739</name>
</gene>
<dbReference type="Proteomes" id="UP000182598">
    <property type="component" value="Unassembled WGS sequence"/>
</dbReference>
<dbReference type="Pfam" id="PF00990">
    <property type="entry name" value="GGDEF"/>
    <property type="match status" value="1"/>
</dbReference>
<dbReference type="SMART" id="SM00065">
    <property type="entry name" value="GAF"/>
    <property type="match status" value="2"/>
</dbReference>
<dbReference type="Gene3D" id="3.20.20.450">
    <property type="entry name" value="EAL domain"/>
    <property type="match status" value="1"/>
</dbReference>
<dbReference type="SUPFAM" id="SSF55781">
    <property type="entry name" value="GAF domain-like"/>
    <property type="match status" value="2"/>
</dbReference>
<evidence type="ECO:0000256" key="1">
    <source>
        <dbReference type="ARBA" id="ARBA00001946"/>
    </source>
</evidence>
<dbReference type="SUPFAM" id="SSF141868">
    <property type="entry name" value="EAL domain-like"/>
    <property type="match status" value="1"/>
</dbReference>
<dbReference type="Pfam" id="PF00563">
    <property type="entry name" value="EAL"/>
    <property type="match status" value="1"/>
</dbReference>
<dbReference type="InterPro" id="IPR029787">
    <property type="entry name" value="Nucleotide_cyclase"/>
</dbReference>
<accession>A0A0K6H8C2</accession>
<dbReference type="InterPro" id="IPR001633">
    <property type="entry name" value="EAL_dom"/>
</dbReference>
<dbReference type="InterPro" id="IPR003018">
    <property type="entry name" value="GAF"/>
</dbReference>
<evidence type="ECO:0000313" key="6">
    <source>
        <dbReference type="Proteomes" id="UP000182598"/>
    </source>
</evidence>
<dbReference type="PROSITE" id="PS50887">
    <property type="entry name" value="GGDEF"/>
    <property type="match status" value="1"/>
</dbReference>
<sequence>MRQRHEAETNELHRKQQREIARLRKAVARLKDLTTKYRQSEVIQKALFKISELASSVTDMEQFYQSVHAIIGDLMVAKNFFICLHDQVEDTVRFVYFVDEYDDIPSLKAIPAELLGKGLTGYVMRTGKPFLYDEEVFNRLCDSGEIRDLGAAPVDWLGVPLHSDSRVIGAMVVQSYTEDVRYSEADKELFMFVSQHIVNALERVRQREMMQEEIAHQTAKLRQINDDLKSEISERERAQQLSTVLFAISEVTNTSDSIQSFYQQLHRQIGQLINNDNFFVALLDDERKYLEFPYYVDAFDNNLQKKRPLARGMTEYVIRHKKPVFIDADMYQTLVSSGEVEDATSYYGTQPTQWLGSPLVVDDEVIGVLSVQTYTGDVSYKQDDLELLNFVSQHVAVAIERRRNAEEVRRVNAYLERKVAERTEELVNEIERRKKVEEKLFYDAHHDALTGLPNRSMFTERLQQTLKHKRRYPHHNFSVLFVDLDRFKEINDTLGHSAGDEFLLEASRRIGECIRDNDTVARLGGDEFVILLDMIRHIDDAKDIASRVIEKMKQPFVFGESEHYSGASVGIAECKSRNDSAERLLRDADAAMYQAKSMGRGCYVVFDESIHKDLVASLHRETELRHAQFDQDFVLQKFNVFELNKNQAVAQELLLRWQRDDSLLPADRFLAIAEKTGMTMALDQWMLTRCCELLAEDDNAMPVYVSISAKHLFKLADVKALQEIIISSGVAPERLILEFSETELNDNSKRQLSCLRQLADFGVGLALNEFGRSAGALQYILNYPFTHVKLDPRFVADIATSQRAQTMVRNVVHLCRDLGIEIAAAGIDLADQQKALVHNGVNLGQGILFGEPEQVKSLSQQQPTQAQSAGTA</sequence>
<dbReference type="PANTHER" id="PTHR44757">
    <property type="entry name" value="DIGUANYLATE CYCLASE DGCP"/>
    <property type="match status" value="1"/>
</dbReference>
<comment type="cofactor">
    <cofactor evidence="1">
        <name>Mg(2+)</name>
        <dbReference type="ChEBI" id="CHEBI:18420"/>
    </cofactor>
</comment>
<feature type="coiled-coil region" evidence="2">
    <location>
        <begin position="6"/>
        <end position="33"/>
    </location>
</feature>
<dbReference type="Gene3D" id="3.30.70.270">
    <property type="match status" value="1"/>
</dbReference>
<dbReference type="SMART" id="SM00267">
    <property type="entry name" value="GGDEF"/>
    <property type="match status" value="1"/>
</dbReference>
<dbReference type="GO" id="GO:0003824">
    <property type="term" value="F:catalytic activity"/>
    <property type="evidence" value="ECO:0007669"/>
    <property type="project" value="UniProtKB-ARBA"/>
</dbReference>
<feature type="coiled-coil region" evidence="2">
    <location>
        <begin position="207"/>
        <end position="241"/>
    </location>
</feature>
<evidence type="ECO:0000259" key="4">
    <source>
        <dbReference type="PROSITE" id="PS50887"/>
    </source>
</evidence>
<evidence type="ECO:0000256" key="2">
    <source>
        <dbReference type="SAM" id="Coils"/>
    </source>
</evidence>
<name>A0A0K6H8C2_9GAMM</name>
<dbReference type="RefSeq" id="WP_055439397.1">
    <property type="nucleotide sequence ID" value="NZ_CYHB01000005.1"/>
</dbReference>
<feature type="domain" description="EAL" evidence="3">
    <location>
        <begin position="617"/>
        <end position="866"/>
    </location>
</feature>
<reference evidence="6" key="1">
    <citation type="submission" date="2015-08" db="EMBL/GenBank/DDBJ databases">
        <authorList>
            <person name="Varghese N."/>
        </authorList>
    </citation>
    <scope>NUCLEOTIDE SEQUENCE [LARGE SCALE GENOMIC DNA]</scope>
    <source>
        <strain evidence="6">DSM 27808</strain>
    </source>
</reference>
<dbReference type="PROSITE" id="PS50883">
    <property type="entry name" value="EAL"/>
    <property type="match status" value="1"/>
</dbReference>
<organism evidence="5 6">
    <name type="scientific">Pseudidiomarina woesei</name>
    <dbReference type="NCBI Taxonomy" id="1381080"/>
    <lineage>
        <taxon>Bacteria</taxon>
        <taxon>Pseudomonadati</taxon>
        <taxon>Pseudomonadota</taxon>
        <taxon>Gammaproteobacteria</taxon>
        <taxon>Alteromonadales</taxon>
        <taxon>Idiomarinaceae</taxon>
        <taxon>Pseudidiomarina</taxon>
    </lineage>
</organism>
<dbReference type="InterPro" id="IPR052155">
    <property type="entry name" value="Biofilm_reg_signaling"/>
</dbReference>